<dbReference type="InterPro" id="IPR003797">
    <property type="entry name" value="DegV"/>
</dbReference>
<evidence type="ECO:0000313" key="3">
    <source>
        <dbReference type="EMBL" id="GLB46862.1"/>
    </source>
</evidence>
<dbReference type="PANTHER" id="PTHR33434:SF2">
    <property type="entry name" value="FATTY ACID-BINDING PROTEIN TM_1468"/>
    <property type="match status" value="1"/>
</dbReference>
<dbReference type="InterPro" id="IPR043168">
    <property type="entry name" value="DegV_C"/>
</dbReference>
<evidence type="ECO:0008006" key="5">
    <source>
        <dbReference type="Google" id="ProtNLM"/>
    </source>
</evidence>
<comment type="caution">
    <text evidence="3">The sequence shown here is derived from an EMBL/GenBank/DDBJ whole genome shotgun (WGS) entry which is preliminary data.</text>
</comment>
<evidence type="ECO:0000256" key="2">
    <source>
        <dbReference type="ARBA" id="ARBA00023121"/>
    </source>
</evidence>
<reference evidence="3" key="1">
    <citation type="submission" date="2022-07" db="EMBL/GenBank/DDBJ databases">
        <authorList>
            <person name="Kouya T."/>
            <person name="Ishiyama Y."/>
        </authorList>
    </citation>
    <scope>NUCLEOTIDE SEQUENCE</scope>
    <source>
        <strain evidence="3">WR16-4</strain>
    </source>
</reference>
<dbReference type="PROSITE" id="PS51482">
    <property type="entry name" value="DEGV"/>
    <property type="match status" value="1"/>
</dbReference>
<protein>
    <recommendedName>
        <fullName evidence="5">DegV family protein</fullName>
    </recommendedName>
</protein>
<dbReference type="EMBL" id="BRPL01000002">
    <property type="protein sequence ID" value="GLB46862.1"/>
    <property type="molecule type" value="Genomic_DNA"/>
</dbReference>
<dbReference type="Proteomes" id="UP001144204">
    <property type="component" value="Unassembled WGS sequence"/>
</dbReference>
<evidence type="ECO:0000256" key="1">
    <source>
        <dbReference type="ARBA" id="ARBA00003238"/>
    </source>
</evidence>
<gene>
    <name evidence="3" type="ORF">WR164_08410</name>
</gene>
<dbReference type="RefSeq" id="WP_286136324.1">
    <property type="nucleotide sequence ID" value="NZ_BRPL01000002.1"/>
</dbReference>
<dbReference type="Pfam" id="PF02645">
    <property type="entry name" value="DegV"/>
    <property type="match status" value="1"/>
</dbReference>
<evidence type="ECO:0000313" key="4">
    <source>
        <dbReference type="Proteomes" id="UP001144204"/>
    </source>
</evidence>
<dbReference type="SUPFAM" id="SSF82549">
    <property type="entry name" value="DAK1/DegV-like"/>
    <property type="match status" value="1"/>
</dbReference>
<organism evidence="3 4">
    <name type="scientific">Philodulcilactobacillus myokoensis</name>
    <dbReference type="NCBI Taxonomy" id="2929573"/>
    <lineage>
        <taxon>Bacteria</taxon>
        <taxon>Bacillati</taxon>
        <taxon>Bacillota</taxon>
        <taxon>Bacilli</taxon>
        <taxon>Lactobacillales</taxon>
        <taxon>Lactobacillaceae</taxon>
        <taxon>Philodulcilactobacillus</taxon>
    </lineage>
</organism>
<accession>A0A9W6B0U2</accession>
<name>A0A9W6B0U2_9LACO</name>
<dbReference type="InterPro" id="IPR050270">
    <property type="entry name" value="DegV_domain_contain"/>
</dbReference>
<proteinExistence type="predicted"/>
<dbReference type="NCBIfam" id="TIGR00762">
    <property type="entry name" value="DegV"/>
    <property type="match status" value="1"/>
</dbReference>
<keyword evidence="4" id="KW-1185">Reference proteome</keyword>
<dbReference type="AlphaFoldDB" id="A0A9W6B0U2"/>
<comment type="function">
    <text evidence="1">May bind long-chain fatty acids, such as palmitate, and may play a role in lipid transport or fatty acid metabolism.</text>
</comment>
<dbReference type="PANTHER" id="PTHR33434">
    <property type="entry name" value="DEGV DOMAIN-CONTAINING PROTEIN DR_1986-RELATED"/>
    <property type="match status" value="1"/>
</dbReference>
<reference evidence="3" key="2">
    <citation type="journal article" date="2023" name="PLoS ONE">
        <title>Philodulcilactobacillus myokoensis gen. nov., sp. nov., a fructophilic, acidophilic, and agar-phobic lactic acid bacterium isolated from fermented vegetable extracts.</title>
        <authorList>
            <person name="Kouya T."/>
            <person name="Ishiyama Y."/>
            <person name="Ohashi S."/>
            <person name="Kumakubo R."/>
            <person name="Yamazaki T."/>
            <person name="Otaki T."/>
        </authorList>
    </citation>
    <scope>NUCLEOTIDE SEQUENCE</scope>
    <source>
        <strain evidence="3">WR16-4</strain>
    </source>
</reference>
<dbReference type="Gene3D" id="3.40.50.10170">
    <property type="match status" value="1"/>
</dbReference>
<sequence>MKIAVVTDSTAYLSHKERDAYNIKVISIPLVINGKTYHEGVDISTDDFYDQLKQADQLPTTSQPPMGEVIKVYRKLAKEGYDAVISIHLASTISGFLDQLKSVAKSIKDIKVIPYDSKITVKLMGYLAMAAGKMAQENLSVDEIIHELNRLRSTINEVFIVDDLKNLVKGGRLSNASALIGSLLRIKPLLTFDNHTDKIVAFDKVRSRKRALKRCEELFKQSVQKVDYPVKAIIINGNDPKGGDVWAKNIQQIYPNMTVEQSYFGPVIGTHLGAKALAIGWMKDFDKEFDQQ</sequence>
<dbReference type="GO" id="GO:0008289">
    <property type="term" value="F:lipid binding"/>
    <property type="evidence" value="ECO:0007669"/>
    <property type="project" value="UniProtKB-KW"/>
</dbReference>
<keyword evidence="2" id="KW-0446">Lipid-binding</keyword>
<dbReference type="Gene3D" id="3.30.1180.10">
    <property type="match status" value="1"/>
</dbReference>